<evidence type="ECO:0000256" key="2">
    <source>
        <dbReference type="ARBA" id="ARBA00023134"/>
    </source>
</evidence>
<dbReference type="Gene3D" id="3.40.50.300">
    <property type="entry name" value="P-loop containing nucleotide triphosphate hydrolases"/>
    <property type="match status" value="1"/>
</dbReference>
<dbReference type="PROSITE" id="PS51419">
    <property type="entry name" value="RAB"/>
    <property type="match status" value="1"/>
</dbReference>
<dbReference type="InterPro" id="IPR005225">
    <property type="entry name" value="Small_GTP-bd"/>
</dbReference>
<dbReference type="PROSITE" id="PS51421">
    <property type="entry name" value="RAS"/>
    <property type="match status" value="1"/>
</dbReference>
<dbReference type="SMART" id="SM00173">
    <property type="entry name" value="RAS"/>
    <property type="match status" value="1"/>
</dbReference>
<dbReference type="NCBIfam" id="TIGR00231">
    <property type="entry name" value="small_GTP"/>
    <property type="match status" value="1"/>
</dbReference>
<reference evidence="4" key="1">
    <citation type="journal article" date="2018" name="Sci. Rep.">
        <title>Extensive molecular tinkering in the evolution of the membrane attachment mode of the Rheb GTPase.</title>
        <authorList>
            <person name="Zahonova K."/>
            <person name="Petrzelkova R."/>
            <person name="Valach M."/>
            <person name="Yazaki E."/>
            <person name="Tikhonenkov D.V."/>
            <person name="Butenko A."/>
            <person name="Janouskovec J."/>
            <person name="Hrda S."/>
            <person name="Klimes V."/>
            <person name="Burger G."/>
            <person name="Inagaki Y."/>
            <person name="Keeling P.J."/>
            <person name="Hampl V."/>
            <person name="Flegontov P."/>
            <person name="Yurchenko V."/>
            <person name="Elias M."/>
        </authorList>
    </citation>
    <scope>NUCLEOTIDE SEQUENCE</scope>
    <source>
        <strain evidence="4">PhF-6</strain>
    </source>
</reference>
<organism evidence="4">
    <name type="scientific">Prokinetoplastina sp</name>
    <dbReference type="NCBI Taxonomy" id="2152669"/>
    <lineage>
        <taxon>Eukaryota</taxon>
        <taxon>Discoba</taxon>
        <taxon>Euglenozoa</taxon>
        <taxon>Kinetoplastea</taxon>
    </lineage>
</organism>
<dbReference type="PRINTS" id="PR00449">
    <property type="entry name" value="RASTRNSFRMNG"/>
</dbReference>
<feature type="compositionally biased region" description="Polar residues" evidence="3">
    <location>
        <begin position="112"/>
        <end position="124"/>
    </location>
</feature>
<feature type="compositionally biased region" description="Polar residues" evidence="3">
    <location>
        <begin position="75"/>
        <end position="86"/>
    </location>
</feature>
<evidence type="ECO:0000256" key="1">
    <source>
        <dbReference type="ARBA" id="ARBA00022741"/>
    </source>
</evidence>
<dbReference type="CDD" id="cd00065">
    <property type="entry name" value="FYVE_like_SF"/>
    <property type="match status" value="1"/>
</dbReference>
<evidence type="ECO:0000256" key="3">
    <source>
        <dbReference type="SAM" id="MobiDB-lite"/>
    </source>
</evidence>
<dbReference type="InterPro" id="IPR020849">
    <property type="entry name" value="Small_GTPase_Ras-type"/>
</dbReference>
<dbReference type="SUPFAM" id="SSF57903">
    <property type="entry name" value="FYVE/PHD zinc finger"/>
    <property type="match status" value="1"/>
</dbReference>
<dbReference type="SMART" id="SM00174">
    <property type="entry name" value="RHO"/>
    <property type="match status" value="1"/>
</dbReference>
<evidence type="ECO:0000313" key="4">
    <source>
        <dbReference type="EMBL" id="AVV27006.1"/>
    </source>
</evidence>
<dbReference type="SUPFAM" id="SSF52540">
    <property type="entry name" value="P-loop containing nucleoside triphosphate hydrolases"/>
    <property type="match status" value="1"/>
</dbReference>
<feature type="region of interest" description="Disordered" evidence="3">
    <location>
        <begin position="75"/>
        <end position="141"/>
    </location>
</feature>
<dbReference type="GO" id="GO:0016020">
    <property type="term" value="C:membrane"/>
    <property type="evidence" value="ECO:0007669"/>
    <property type="project" value="InterPro"/>
</dbReference>
<dbReference type="GO" id="GO:0005525">
    <property type="term" value="F:GTP binding"/>
    <property type="evidence" value="ECO:0007669"/>
    <property type="project" value="UniProtKB-KW"/>
</dbReference>
<accession>A0A2R4IKY3</accession>
<dbReference type="GO" id="GO:0003924">
    <property type="term" value="F:GTPase activity"/>
    <property type="evidence" value="ECO:0007669"/>
    <property type="project" value="InterPro"/>
</dbReference>
<keyword evidence="1" id="KW-0547">Nucleotide-binding</keyword>
<keyword evidence="2" id="KW-0342">GTP-binding</keyword>
<protein>
    <submittedName>
        <fullName evidence="4">Rheb2a</fullName>
    </submittedName>
</protein>
<dbReference type="InterPro" id="IPR001806">
    <property type="entry name" value="Small_GTPase"/>
</dbReference>
<dbReference type="GO" id="GO:0007165">
    <property type="term" value="P:signal transduction"/>
    <property type="evidence" value="ECO:0007669"/>
    <property type="project" value="InterPro"/>
</dbReference>
<name>A0A2R4IKY3_9EUGL</name>
<dbReference type="InterPro" id="IPR027417">
    <property type="entry name" value="P-loop_NTPase"/>
</dbReference>
<dbReference type="SMART" id="SM00175">
    <property type="entry name" value="RAB"/>
    <property type="match status" value="1"/>
</dbReference>
<proteinExistence type="evidence at transcript level"/>
<feature type="compositionally biased region" description="Low complexity" evidence="3">
    <location>
        <begin position="87"/>
        <end position="98"/>
    </location>
</feature>
<dbReference type="InterPro" id="IPR011011">
    <property type="entry name" value="Znf_FYVE_PHD"/>
</dbReference>
<dbReference type="PANTHER" id="PTHR24070">
    <property type="entry name" value="RAS, DI-RAS, AND RHEB FAMILY MEMBERS OF SMALL GTPASE SUPERFAMILY"/>
    <property type="match status" value="1"/>
</dbReference>
<dbReference type="AlphaFoldDB" id="A0A2R4IKY3"/>
<dbReference type="Pfam" id="PF00071">
    <property type="entry name" value="Ras"/>
    <property type="match status" value="1"/>
</dbReference>
<dbReference type="EMBL" id="MG905966">
    <property type="protein sequence ID" value="AVV27006.1"/>
    <property type="molecule type" value="mRNA"/>
</dbReference>
<sequence length="310" mass="33554">MGNSISFKVCYSECESDRDHIDFTCMCCKERFGPNRRAFVCSVCKGGFCESCGITREGGSITCSPCIARQCTATMTPDRSPTSQVLATPQATANTATPKGIASITKEKVTNNDEQQGPPSNNGGVSPDRSIAIPQPKKSSQRALKHRKLCFLGHTSVGKSAIVTRYIDGKFSGYHNPTVSSVQYKGTTVDGESYNVSILDTAGQDEYTIFKPQWSIGTHGYALIYAVNDSASLEALSTIRNHLLECHAPDVPIVLVANKVDLPDGEIQISEAQGREMAAKWKTSFVQCSAKTGEGVNEVFEALLRRIAHN</sequence>
<dbReference type="PROSITE" id="PS51420">
    <property type="entry name" value="RHO"/>
    <property type="match status" value="1"/>
</dbReference>